<dbReference type="Proteomes" id="UP000662939">
    <property type="component" value="Chromosome"/>
</dbReference>
<feature type="DNA-binding region" description="OmpR/PhoB-type" evidence="5">
    <location>
        <begin position="1"/>
        <end position="96"/>
    </location>
</feature>
<protein>
    <submittedName>
        <fullName evidence="7">Winged helix-turn-helix domain-containing protein</fullName>
    </submittedName>
</protein>
<feature type="domain" description="OmpR/PhoB-type" evidence="6">
    <location>
        <begin position="1"/>
        <end position="96"/>
    </location>
</feature>
<dbReference type="RefSeq" id="WP_213170378.1">
    <property type="nucleotide sequence ID" value="NZ_CP070496.1"/>
</dbReference>
<keyword evidence="4" id="KW-0804">Transcription</keyword>
<evidence type="ECO:0000313" key="7">
    <source>
        <dbReference type="EMBL" id="QSB04381.1"/>
    </source>
</evidence>
<dbReference type="SUPFAM" id="SSF46894">
    <property type="entry name" value="C-terminal effector domain of the bipartite response regulators"/>
    <property type="match status" value="1"/>
</dbReference>
<keyword evidence="8" id="KW-1185">Reference proteome</keyword>
<dbReference type="Pfam" id="PF00486">
    <property type="entry name" value="Trans_reg_C"/>
    <property type="match status" value="1"/>
</dbReference>
<name>A0A895XEW7_9ACTN</name>
<dbReference type="Gene3D" id="1.25.40.10">
    <property type="entry name" value="Tetratricopeptide repeat domain"/>
    <property type="match status" value="1"/>
</dbReference>
<dbReference type="InterPro" id="IPR036388">
    <property type="entry name" value="WH-like_DNA-bd_sf"/>
</dbReference>
<evidence type="ECO:0000256" key="1">
    <source>
        <dbReference type="ARBA" id="ARBA00005820"/>
    </source>
</evidence>
<dbReference type="PANTHER" id="PTHR35807:SF1">
    <property type="entry name" value="TRANSCRIPTIONAL REGULATOR REDD"/>
    <property type="match status" value="1"/>
</dbReference>
<dbReference type="GO" id="GO:0006355">
    <property type="term" value="P:regulation of DNA-templated transcription"/>
    <property type="evidence" value="ECO:0007669"/>
    <property type="project" value="InterPro"/>
</dbReference>
<keyword evidence="3 5" id="KW-0238">DNA-binding</keyword>
<evidence type="ECO:0000256" key="2">
    <source>
        <dbReference type="ARBA" id="ARBA00023015"/>
    </source>
</evidence>
<dbReference type="GO" id="GO:0003677">
    <property type="term" value="F:DNA binding"/>
    <property type="evidence" value="ECO:0007669"/>
    <property type="project" value="UniProtKB-UniRule"/>
</dbReference>
<evidence type="ECO:0000256" key="5">
    <source>
        <dbReference type="PROSITE-ProRule" id="PRU01091"/>
    </source>
</evidence>
<dbReference type="Gene3D" id="1.10.10.10">
    <property type="entry name" value="Winged helix-like DNA-binding domain superfamily/Winged helix DNA-binding domain"/>
    <property type="match status" value="1"/>
</dbReference>
<evidence type="ECO:0000256" key="4">
    <source>
        <dbReference type="ARBA" id="ARBA00023163"/>
    </source>
</evidence>
<dbReference type="PROSITE" id="PS51755">
    <property type="entry name" value="OMPR_PHOB"/>
    <property type="match status" value="1"/>
</dbReference>
<dbReference type="Pfam" id="PF03704">
    <property type="entry name" value="BTAD"/>
    <property type="match status" value="1"/>
</dbReference>
<comment type="similarity">
    <text evidence="1">Belongs to the AfsR/DnrI/RedD regulatory family.</text>
</comment>
<evidence type="ECO:0000313" key="8">
    <source>
        <dbReference type="Proteomes" id="UP000662939"/>
    </source>
</evidence>
<dbReference type="GO" id="GO:0000160">
    <property type="term" value="P:phosphorelay signal transduction system"/>
    <property type="evidence" value="ECO:0007669"/>
    <property type="project" value="InterPro"/>
</dbReference>
<dbReference type="EMBL" id="CP070496">
    <property type="protein sequence ID" value="QSB04381.1"/>
    <property type="molecule type" value="Genomic_DNA"/>
</dbReference>
<dbReference type="AlphaFoldDB" id="A0A895XEW7"/>
<dbReference type="InterPro" id="IPR001867">
    <property type="entry name" value="OmpR/PhoB-type_DNA-bd"/>
</dbReference>
<accession>A0A895XEW7</accession>
<dbReference type="SMART" id="SM01043">
    <property type="entry name" value="BTAD"/>
    <property type="match status" value="1"/>
</dbReference>
<sequence>MRIQLCGPVTICGDGAPLSPTGRKQRGILALLAVNSGQTVSTETMINCCWDNPPSSARANVRSYVASLRRDLESASHGSSKLFSFNNRCGSYRLSLGSNDVDITEISRLVNAAKSCLETQPETAVSYCLKAKRIWHGDPGNDLPNTSWFAIHTMNLQELRQRGDKILSTAHLLSGHPYHALPILRNLLGQAPQHPQYQLLLAAAHYLNKQTPEALHVIRCARESFNEMGLDLPNDVNELLQAILNSDTELVLQRIKAN</sequence>
<dbReference type="SUPFAM" id="SSF48452">
    <property type="entry name" value="TPR-like"/>
    <property type="match status" value="1"/>
</dbReference>
<gene>
    <name evidence="7" type="ORF">JQS30_11320</name>
</gene>
<dbReference type="SMART" id="SM00862">
    <property type="entry name" value="Trans_reg_C"/>
    <property type="match status" value="1"/>
</dbReference>
<proteinExistence type="inferred from homology"/>
<dbReference type="KEGG" id="nav:JQS30_11320"/>
<dbReference type="PANTHER" id="PTHR35807">
    <property type="entry name" value="TRANSCRIPTIONAL REGULATOR REDD-RELATED"/>
    <property type="match status" value="1"/>
</dbReference>
<dbReference type="InterPro" id="IPR016032">
    <property type="entry name" value="Sig_transdc_resp-reg_C-effctor"/>
</dbReference>
<evidence type="ECO:0000259" key="6">
    <source>
        <dbReference type="PROSITE" id="PS51755"/>
    </source>
</evidence>
<dbReference type="InterPro" id="IPR005158">
    <property type="entry name" value="BTAD"/>
</dbReference>
<reference evidence="7" key="1">
    <citation type="submission" date="2021-02" db="EMBL/GenBank/DDBJ databases">
        <title>Natronoglycomyces albus gen. nov., sp. nov, a haloalkaliphilic actinobacterium from a soda solonchak soil.</title>
        <authorList>
            <person name="Sorokin D.Y."/>
            <person name="Khijniak T.V."/>
            <person name="Zakharycheva A.P."/>
            <person name="Boueva O.V."/>
            <person name="Ariskina E.V."/>
            <person name="Hahnke R.L."/>
            <person name="Bunk B."/>
            <person name="Sproer C."/>
            <person name="Schumann P."/>
            <person name="Evtushenko L.I."/>
            <person name="Kublanov I.V."/>
        </authorList>
    </citation>
    <scope>NUCLEOTIDE SEQUENCE</scope>
    <source>
        <strain evidence="7">DSM 106290</strain>
    </source>
</reference>
<organism evidence="7 8">
    <name type="scientific">Natronoglycomyces albus</name>
    <dbReference type="NCBI Taxonomy" id="2811108"/>
    <lineage>
        <taxon>Bacteria</taxon>
        <taxon>Bacillati</taxon>
        <taxon>Actinomycetota</taxon>
        <taxon>Actinomycetes</taxon>
        <taxon>Glycomycetales</taxon>
        <taxon>Glycomycetaceae</taxon>
        <taxon>Natronoglycomyces</taxon>
    </lineage>
</organism>
<dbReference type="InterPro" id="IPR051677">
    <property type="entry name" value="AfsR-DnrI-RedD_regulator"/>
</dbReference>
<keyword evidence="2" id="KW-0805">Transcription regulation</keyword>
<dbReference type="InterPro" id="IPR011990">
    <property type="entry name" value="TPR-like_helical_dom_sf"/>
</dbReference>
<evidence type="ECO:0000256" key="3">
    <source>
        <dbReference type="ARBA" id="ARBA00023125"/>
    </source>
</evidence>